<feature type="compositionally biased region" description="Basic and acidic residues" evidence="1">
    <location>
        <begin position="30"/>
        <end position="42"/>
    </location>
</feature>
<organism evidence="2 3">
    <name type="scientific">Nocardioides conyzicola</name>
    <dbReference type="NCBI Taxonomy" id="1651781"/>
    <lineage>
        <taxon>Bacteria</taxon>
        <taxon>Bacillati</taxon>
        <taxon>Actinomycetota</taxon>
        <taxon>Actinomycetes</taxon>
        <taxon>Propionibacteriales</taxon>
        <taxon>Nocardioidaceae</taxon>
        <taxon>Nocardioides</taxon>
    </lineage>
</organism>
<dbReference type="EMBL" id="BAABKM010000002">
    <property type="protein sequence ID" value="GAA4698594.1"/>
    <property type="molecule type" value="Genomic_DNA"/>
</dbReference>
<proteinExistence type="predicted"/>
<gene>
    <name evidence="2" type="ORF">GCM10023349_13440</name>
</gene>
<dbReference type="Proteomes" id="UP001499974">
    <property type="component" value="Unassembled WGS sequence"/>
</dbReference>
<evidence type="ECO:0000313" key="3">
    <source>
        <dbReference type="Proteomes" id="UP001499974"/>
    </source>
</evidence>
<keyword evidence="3" id="KW-1185">Reference proteome</keyword>
<feature type="compositionally biased region" description="Basic residues" evidence="1">
    <location>
        <begin position="20"/>
        <end position="29"/>
    </location>
</feature>
<accession>A0ABP8X287</accession>
<feature type="region of interest" description="Disordered" evidence="1">
    <location>
        <begin position="1"/>
        <end position="42"/>
    </location>
</feature>
<protein>
    <submittedName>
        <fullName evidence="2">Uncharacterized protein</fullName>
    </submittedName>
</protein>
<evidence type="ECO:0000256" key="1">
    <source>
        <dbReference type="SAM" id="MobiDB-lite"/>
    </source>
</evidence>
<evidence type="ECO:0000313" key="2">
    <source>
        <dbReference type="EMBL" id="GAA4698594.1"/>
    </source>
</evidence>
<name>A0ABP8X287_9ACTN</name>
<comment type="caution">
    <text evidence="2">The sequence shown here is derived from an EMBL/GenBank/DDBJ whole genome shotgun (WGS) entry which is preliminary data.</text>
</comment>
<sequence length="140" mass="14848">MGTLVARRARADASTGTRDAHHRRHRRHLRDPGADDSRSERDLDAVRFGAATVEQDIVADEIGDAARTAVAARRGSVRQPDPAHGALAAALGAAVRFGACLGGVSSRTNLDPSLDISFRAVVRGTPCVAEDRSGPEMRRS</sequence>
<reference evidence="3" key="1">
    <citation type="journal article" date="2019" name="Int. J. Syst. Evol. Microbiol.">
        <title>The Global Catalogue of Microorganisms (GCM) 10K type strain sequencing project: providing services to taxonomists for standard genome sequencing and annotation.</title>
        <authorList>
            <consortium name="The Broad Institute Genomics Platform"/>
            <consortium name="The Broad Institute Genome Sequencing Center for Infectious Disease"/>
            <person name="Wu L."/>
            <person name="Ma J."/>
        </authorList>
    </citation>
    <scope>NUCLEOTIDE SEQUENCE [LARGE SCALE GENOMIC DNA]</scope>
    <source>
        <strain evidence="3">JCM 18531</strain>
    </source>
</reference>